<proteinExistence type="predicted"/>
<reference evidence="3" key="1">
    <citation type="journal article" date="2019" name="Int. J. Syst. Evol. Microbiol.">
        <title>The Global Catalogue of Microorganisms (GCM) 10K type strain sequencing project: providing services to taxonomists for standard genome sequencing and annotation.</title>
        <authorList>
            <consortium name="The Broad Institute Genomics Platform"/>
            <consortium name="The Broad Institute Genome Sequencing Center for Infectious Disease"/>
            <person name="Wu L."/>
            <person name="Ma J."/>
        </authorList>
    </citation>
    <scope>NUCLEOTIDE SEQUENCE [LARGE SCALE GENOMIC DNA]</scope>
    <source>
        <strain evidence="3">JCM 14917</strain>
    </source>
</reference>
<protein>
    <submittedName>
        <fullName evidence="2">NAD-dependent epimerase/dehydratase family protein</fullName>
    </submittedName>
</protein>
<organism evidence="2 3">
    <name type="scientific">Arthrobacter parietis</name>
    <dbReference type="NCBI Taxonomy" id="271434"/>
    <lineage>
        <taxon>Bacteria</taxon>
        <taxon>Bacillati</taxon>
        <taxon>Actinomycetota</taxon>
        <taxon>Actinomycetes</taxon>
        <taxon>Micrococcales</taxon>
        <taxon>Micrococcaceae</taxon>
        <taxon>Arthrobacter</taxon>
    </lineage>
</organism>
<dbReference type="EMBL" id="BAAAON010000010">
    <property type="protein sequence ID" value="GAA2178026.1"/>
    <property type="molecule type" value="Genomic_DNA"/>
</dbReference>
<dbReference type="InterPro" id="IPR051783">
    <property type="entry name" value="NAD(P)-dependent_oxidoreduct"/>
</dbReference>
<evidence type="ECO:0000259" key="1">
    <source>
        <dbReference type="Pfam" id="PF01370"/>
    </source>
</evidence>
<keyword evidence="3" id="KW-1185">Reference proteome</keyword>
<dbReference type="Proteomes" id="UP001500974">
    <property type="component" value="Unassembled WGS sequence"/>
</dbReference>
<dbReference type="Gene3D" id="3.40.50.720">
    <property type="entry name" value="NAD(P)-binding Rossmann-like Domain"/>
    <property type="match status" value="1"/>
</dbReference>
<dbReference type="PANTHER" id="PTHR48079:SF6">
    <property type="entry name" value="NAD(P)-BINDING DOMAIN-CONTAINING PROTEIN-RELATED"/>
    <property type="match status" value="1"/>
</dbReference>
<accession>A0ABP5MV86</accession>
<evidence type="ECO:0000313" key="3">
    <source>
        <dbReference type="Proteomes" id="UP001500974"/>
    </source>
</evidence>
<dbReference type="RefSeq" id="WP_346028865.1">
    <property type="nucleotide sequence ID" value="NZ_BAAAON010000010.1"/>
</dbReference>
<gene>
    <name evidence="2" type="ORF">GCM10009784_30920</name>
</gene>
<evidence type="ECO:0000313" key="2">
    <source>
        <dbReference type="EMBL" id="GAA2178026.1"/>
    </source>
</evidence>
<feature type="domain" description="NAD-dependent epimerase/dehydratase" evidence="1">
    <location>
        <begin position="6"/>
        <end position="209"/>
    </location>
</feature>
<dbReference type="InterPro" id="IPR001509">
    <property type="entry name" value="Epimerase_deHydtase"/>
</dbReference>
<comment type="caution">
    <text evidence="2">The sequence shown here is derived from an EMBL/GenBank/DDBJ whole genome shotgun (WGS) entry which is preliminary data.</text>
</comment>
<dbReference type="PANTHER" id="PTHR48079">
    <property type="entry name" value="PROTEIN YEEZ"/>
    <property type="match status" value="1"/>
</dbReference>
<name>A0ABP5MV86_9MICC</name>
<dbReference type="Pfam" id="PF01370">
    <property type="entry name" value="Epimerase"/>
    <property type="match status" value="1"/>
</dbReference>
<dbReference type="SUPFAM" id="SSF51735">
    <property type="entry name" value="NAD(P)-binding Rossmann-fold domains"/>
    <property type="match status" value="1"/>
</dbReference>
<dbReference type="InterPro" id="IPR036291">
    <property type="entry name" value="NAD(P)-bd_dom_sf"/>
</dbReference>
<sequence length="319" mass="34697">MTGIHVVVGASGGTGRALVRELVRRGRQVRAINRSGSIPVPEGVEVAAGDATDPDRMIELCRGAAVVYNAVNVPFVQWREAFPKAVDGVLAGARAAGAVMVFADDTWMYGRVEGAMREDLPYRPVSDKGVLRAWLAERVLASHSRGEVRTVIARAPELYGPQVESLLARNLFGAAVGRSPAVWVGAMDQPLGPLFIDDFARGMIELGEQEASYGSVWHIPTPPAITARKFLSILEAESGSRVRALRVGAGTARPLGLVWKVAQEGAEMLYQFHQPHVVDASAYQERFGPVEPTAYEDGIRRTLQWYRQSPRQRLMSLGA</sequence>